<dbReference type="Proteomes" id="UP000274601">
    <property type="component" value="Unassembled WGS sequence"/>
</dbReference>
<keyword evidence="3" id="KW-1185">Reference proteome</keyword>
<proteinExistence type="predicted"/>
<protein>
    <submittedName>
        <fullName evidence="2">Uncharacterized protein</fullName>
    </submittedName>
</protein>
<dbReference type="EMBL" id="RBWU01000002">
    <property type="protein sequence ID" value="RKS77122.1"/>
    <property type="molecule type" value="Genomic_DNA"/>
</dbReference>
<keyword evidence="1" id="KW-0812">Transmembrane</keyword>
<name>A0A495QUA1_9ACTN</name>
<evidence type="ECO:0000313" key="3">
    <source>
        <dbReference type="Proteomes" id="UP000274601"/>
    </source>
</evidence>
<reference evidence="2 3" key="1">
    <citation type="submission" date="2018-10" db="EMBL/GenBank/DDBJ databases">
        <title>Genomic Encyclopedia of Archaeal and Bacterial Type Strains, Phase II (KMG-II): from individual species to whole genera.</title>
        <authorList>
            <person name="Goeker M."/>
        </authorList>
    </citation>
    <scope>NUCLEOTIDE SEQUENCE [LARGE SCALE GENOMIC DNA]</scope>
    <source>
        <strain evidence="2 3">DSM 43383</strain>
    </source>
</reference>
<feature type="transmembrane region" description="Helical" evidence="1">
    <location>
        <begin position="6"/>
        <end position="26"/>
    </location>
</feature>
<dbReference type="AlphaFoldDB" id="A0A495QUA1"/>
<keyword evidence="1" id="KW-1133">Transmembrane helix</keyword>
<organism evidence="2 3">
    <name type="scientific">Actinomadura pelletieri DSM 43383</name>
    <dbReference type="NCBI Taxonomy" id="1120940"/>
    <lineage>
        <taxon>Bacteria</taxon>
        <taxon>Bacillati</taxon>
        <taxon>Actinomycetota</taxon>
        <taxon>Actinomycetes</taxon>
        <taxon>Streptosporangiales</taxon>
        <taxon>Thermomonosporaceae</taxon>
        <taxon>Actinomadura</taxon>
    </lineage>
</organism>
<evidence type="ECO:0000313" key="2">
    <source>
        <dbReference type="EMBL" id="RKS77122.1"/>
    </source>
</evidence>
<keyword evidence="1" id="KW-0472">Membrane</keyword>
<sequence length="30" mass="3295">MSAAELVLIIAIIVAFVTTLVLAIIMRRPR</sequence>
<gene>
    <name evidence="2" type="ORF">BZB76_2496</name>
</gene>
<accession>A0A495QUA1</accession>
<comment type="caution">
    <text evidence="2">The sequence shown here is derived from an EMBL/GenBank/DDBJ whole genome shotgun (WGS) entry which is preliminary data.</text>
</comment>
<evidence type="ECO:0000256" key="1">
    <source>
        <dbReference type="SAM" id="Phobius"/>
    </source>
</evidence>